<evidence type="ECO:0000313" key="2">
    <source>
        <dbReference type="EMBL" id="GIM78590.1"/>
    </source>
</evidence>
<evidence type="ECO:0000256" key="1">
    <source>
        <dbReference type="SAM" id="Phobius"/>
    </source>
</evidence>
<protein>
    <recommendedName>
        <fullName evidence="4">DUF4245 domain-containing protein</fullName>
    </recommendedName>
</protein>
<name>A0A919SUH7_9ACTN</name>
<evidence type="ECO:0000313" key="3">
    <source>
        <dbReference type="Proteomes" id="UP000680865"/>
    </source>
</evidence>
<comment type="caution">
    <text evidence="2">The sequence shown here is derived from an EMBL/GenBank/DDBJ whole genome shotgun (WGS) entry which is preliminary data.</text>
</comment>
<sequence length="179" mass="19259">MSSTETPAPSTRGDRRPRDMAFSLAILLIPIALLLLFYRFVLDGDKPATADPKPALQEARNAALFEVAEPQGLGKDWHLQTALFRRGDGGGTLRLGYVDPGDKPLQLVESSVATATLIPAELGSSPKATGTIRSGARAWQKYDARKGEVALVLIEKGRTIIVVGSDRSEHLEELVSSLP</sequence>
<keyword evidence="3" id="KW-1185">Reference proteome</keyword>
<dbReference type="InterPro" id="IPR025339">
    <property type="entry name" value="DUF4245"/>
</dbReference>
<dbReference type="Pfam" id="PF14030">
    <property type="entry name" value="DUF4245"/>
    <property type="match status" value="1"/>
</dbReference>
<evidence type="ECO:0008006" key="4">
    <source>
        <dbReference type="Google" id="ProtNLM"/>
    </source>
</evidence>
<dbReference type="EMBL" id="BOQP01000035">
    <property type="protein sequence ID" value="GIM78590.1"/>
    <property type="molecule type" value="Genomic_DNA"/>
</dbReference>
<keyword evidence="1" id="KW-1133">Transmembrane helix</keyword>
<organism evidence="2 3">
    <name type="scientific">Winogradskya consettensis</name>
    <dbReference type="NCBI Taxonomy" id="113560"/>
    <lineage>
        <taxon>Bacteria</taxon>
        <taxon>Bacillati</taxon>
        <taxon>Actinomycetota</taxon>
        <taxon>Actinomycetes</taxon>
        <taxon>Micromonosporales</taxon>
        <taxon>Micromonosporaceae</taxon>
        <taxon>Winogradskya</taxon>
    </lineage>
</organism>
<dbReference type="AlphaFoldDB" id="A0A919SUH7"/>
<dbReference type="RefSeq" id="WP_213000664.1">
    <property type="nucleotide sequence ID" value="NZ_BAAATW010000001.1"/>
</dbReference>
<proteinExistence type="predicted"/>
<keyword evidence="1" id="KW-0812">Transmembrane</keyword>
<reference evidence="2" key="1">
    <citation type="submission" date="2021-03" db="EMBL/GenBank/DDBJ databases">
        <title>Whole genome shotgun sequence of Actinoplanes consettensis NBRC 14913.</title>
        <authorList>
            <person name="Komaki H."/>
            <person name="Tamura T."/>
        </authorList>
    </citation>
    <scope>NUCLEOTIDE SEQUENCE</scope>
    <source>
        <strain evidence="2">NBRC 14913</strain>
    </source>
</reference>
<accession>A0A919SUH7</accession>
<feature type="transmembrane region" description="Helical" evidence="1">
    <location>
        <begin position="20"/>
        <end position="38"/>
    </location>
</feature>
<gene>
    <name evidence="2" type="ORF">Aco04nite_61180</name>
</gene>
<dbReference type="Proteomes" id="UP000680865">
    <property type="component" value="Unassembled WGS sequence"/>
</dbReference>
<keyword evidence="1" id="KW-0472">Membrane</keyword>